<keyword evidence="6" id="KW-0046">Antibiotic resistance</keyword>
<sequence>MPCRGGRRRAAPPPSVLARGLTERHGSTVALDDLDLVRRRGEIYGYLGPSGAGETTTIRLLLRLHRPSPGDAALSGLDAWHDAVAAHARVAYVPGEPFLRPALTSAETFADLARRHGGTDRAHRDVLVDRRRRDVVGDVGPLIAALAGHPVAALTSREPSLEEIFLHHHDPADDDARGQGGPAPRPGAAPAAIAASARG</sequence>
<dbReference type="Proteomes" id="UP000321805">
    <property type="component" value="Chromosome"/>
</dbReference>
<gene>
    <name evidence="9" type="ORF">FSW04_13635</name>
</gene>
<dbReference type="PANTHER" id="PTHR42711">
    <property type="entry name" value="ABC TRANSPORTER ATP-BINDING PROTEIN"/>
    <property type="match status" value="1"/>
</dbReference>
<evidence type="ECO:0000256" key="1">
    <source>
        <dbReference type="ARBA" id="ARBA00004202"/>
    </source>
</evidence>
<name>A0A5B8UC29_9ACTN</name>
<dbReference type="InterPro" id="IPR050763">
    <property type="entry name" value="ABC_transporter_ATP-binding"/>
</dbReference>
<keyword evidence="10" id="KW-1185">Reference proteome</keyword>
<comment type="subcellular location">
    <subcellularLocation>
        <location evidence="1">Cell membrane</location>
        <topology evidence="1">Peripheral membrane protein</topology>
    </subcellularLocation>
</comment>
<dbReference type="OrthoDB" id="9804819at2"/>
<keyword evidence="3" id="KW-0813">Transport</keyword>
<evidence type="ECO:0000256" key="2">
    <source>
        <dbReference type="ARBA" id="ARBA00005417"/>
    </source>
</evidence>
<evidence type="ECO:0000256" key="7">
    <source>
        <dbReference type="SAM" id="MobiDB-lite"/>
    </source>
</evidence>
<evidence type="ECO:0000313" key="9">
    <source>
        <dbReference type="EMBL" id="QEC50769.1"/>
    </source>
</evidence>
<dbReference type="Pfam" id="PF00005">
    <property type="entry name" value="ABC_tran"/>
    <property type="match status" value="1"/>
</dbReference>
<evidence type="ECO:0000259" key="8">
    <source>
        <dbReference type="Pfam" id="PF00005"/>
    </source>
</evidence>
<dbReference type="GO" id="GO:0005524">
    <property type="term" value="F:ATP binding"/>
    <property type="evidence" value="ECO:0007669"/>
    <property type="project" value="UniProtKB-KW"/>
</dbReference>
<dbReference type="Gene3D" id="3.40.50.300">
    <property type="entry name" value="P-loop containing nucleotide triphosphate hydrolases"/>
    <property type="match status" value="1"/>
</dbReference>
<evidence type="ECO:0000256" key="4">
    <source>
        <dbReference type="ARBA" id="ARBA00022741"/>
    </source>
</evidence>
<dbReference type="InterPro" id="IPR003439">
    <property type="entry name" value="ABC_transporter-like_ATP-bd"/>
</dbReference>
<evidence type="ECO:0000313" key="10">
    <source>
        <dbReference type="Proteomes" id="UP000321805"/>
    </source>
</evidence>
<evidence type="ECO:0000256" key="6">
    <source>
        <dbReference type="ARBA" id="ARBA00023251"/>
    </source>
</evidence>
<organism evidence="9 10">
    <name type="scientific">Baekduia soli</name>
    <dbReference type="NCBI Taxonomy" id="496014"/>
    <lineage>
        <taxon>Bacteria</taxon>
        <taxon>Bacillati</taxon>
        <taxon>Actinomycetota</taxon>
        <taxon>Thermoleophilia</taxon>
        <taxon>Solirubrobacterales</taxon>
        <taxon>Baekduiaceae</taxon>
        <taxon>Baekduia</taxon>
    </lineage>
</organism>
<dbReference type="AlphaFoldDB" id="A0A5B8UC29"/>
<dbReference type="SUPFAM" id="SSF52540">
    <property type="entry name" value="P-loop containing nucleoside triphosphate hydrolases"/>
    <property type="match status" value="1"/>
</dbReference>
<dbReference type="EMBL" id="CP042430">
    <property type="protein sequence ID" value="QEC50769.1"/>
    <property type="molecule type" value="Genomic_DNA"/>
</dbReference>
<feature type="region of interest" description="Disordered" evidence="7">
    <location>
        <begin position="169"/>
        <end position="199"/>
    </location>
</feature>
<dbReference type="KEGG" id="bsol:FSW04_13635"/>
<evidence type="ECO:0000256" key="5">
    <source>
        <dbReference type="ARBA" id="ARBA00022840"/>
    </source>
</evidence>
<protein>
    <submittedName>
        <fullName evidence="9">ATP-binding cassette domain-containing protein</fullName>
    </submittedName>
</protein>
<dbReference type="InterPro" id="IPR027417">
    <property type="entry name" value="P-loop_NTPase"/>
</dbReference>
<dbReference type="GO" id="GO:0046677">
    <property type="term" value="P:response to antibiotic"/>
    <property type="evidence" value="ECO:0007669"/>
    <property type="project" value="UniProtKB-KW"/>
</dbReference>
<feature type="compositionally biased region" description="Low complexity" evidence="7">
    <location>
        <begin position="186"/>
        <end position="199"/>
    </location>
</feature>
<dbReference type="PANTHER" id="PTHR42711:SF5">
    <property type="entry name" value="ABC TRANSPORTER ATP-BINDING PROTEIN NATA"/>
    <property type="match status" value="1"/>
</dbReference>
<feature type="domain" description="ABC transporter" evidence="8">
    <location>
        <begin position="31"/>
        <end position="119"/>
    </location>
</feature>
<keyword evidence="4" id="KW-0547">Nucleotide-binding</keyword>
<proteinExistence type="inferred from homology"/>
<accession>A0A5B8UC29</accession>
<evidence type="ECO:0000256" key="3">
    <source>
        <dbReference type="ARBA" id="ARBA00022448"/>
    </source>
</evidence>
<dbReference type="GO" id="GO:0005886">
    <property type="term" value="C:plasma membrane"/>
    <property type="evidence" value="ECO:0007669"/>
    <property type="project" value="UniProtKB-SubCell"/>
</dbReference>
<reference evidence="9 10" key="1">
    <citation type="journal article" date="2018" name="J. Microbiol.">
        <title>Baekduia soli gen. nov., sp. nov., a novel bacterium isolated from the soil of Baekdu Mountain and proposal of a novel family name, Baekduiaceae fam. nov.</title>
        <authorList>
            <person name="An D.S."/>
            <person name="Siddiqi M.Z."/>
            <person name="Kim K.H."/>
            <person name="Yu H.S."/>
            <person name="Im W.T."/>
        </authorList>
    </citation>
    <scope>NUCLEOTIDE SEQUENCE [LARGE SCALE GENOMIC DNA]</scope>
    <source>
        <strain evidence="9 10">BR7-21</strain>
    </source>
</reference>
<keyword evidence="5 9" id="KW-0067">ATP-binding</keyword>
<dbReference type="GO" id="GO:0016887">
    <property type="term" value="F:ATP hydrolysis activity"/>
    <property type="evidence" value="ECO:0007669"/>
    <property type="project" value="InterPro"/>
</dbReference>
<comment type="similarity">
    <text evidence="2">Belongs to the ABC transporter superfamily.</text>
</comment>